<organism evidence="1">
    <name type="scientific">marine metagenome</name>
    <dbReference type="NCBI Taxonomy" id="408172"/>
    <lineage>
        <taxon>unclassified sequences</taxon>
        <taxon>metagenomes</taxon>
        <taxon>ecological metagenomes</taxon>
    </lineage>
</organism>
<accession>A0A382Q8U5</accession>
<evidence type="ECO:0008006" key="2">
    <source>
        <dbReference type="Google" id="ProtNLM"/>
    </source>
</evidence>
<protein>
    <recommendedName>
        <fullName evidence="2">MacB-like periplasmic core domain-containing protein</fullName>
    </recommendedName>
</protein>
<reference evidence="1" key="1">
    <citation type="submission" date="2018-05" db="EMBL/GenBank/DDBJ databases">
        <authorList>
            <person name="Lanie J.A."/>
            <person name="Ng W.-L."/>
            <person name="Kazmierczak K.M."/>
            <person name="Andrzejewski T.M."/>
            <person name="Davidsen T.M."/>
            <person name="Wayne K.J."/>
            <person name="Tettelin H."/>
            <person name="Glass J.I."/>
            <person name="Rusch D."/>
            <person name="Podicherti R."/>
            <person name="Tsui H.-C.T."/>
            <person name="Winkler M.E."/>
        </authorList>
    </citation>
    <scope>NUCLEOTIDE SEQUENCE</scope>
</reference>
<dbReference type="PANTHER" id="PTHR30287">
    <property type="entry name" value="MEMBRANE COMPONENT OF PREDICTED ABC SUPERFAMILY METABOLITE UPTAKE TRANSPORTER"/>
    <property type="match status" value="1"/>
</dbReference>
<gene>
    <name evidence="1" type="ORF">METZ01_LOCUS334857</name>
</gene>
<feature type="non-terminal residue" evidence="1">
    <location>
        <position position="151"/>
    </location>
</feature>
<dbReference type="GO" id="GO:0005886">
    <property type="term" value="C:plasma membrane"/>
    <property type="evidence" value="ECO:0007669"/>
    <property type="project" value="TreeGrafter"/>
</dbReference>
<dbReference type="AlphaFoldDB" id="A0A382Q8U5"/>
<name>A0A382Q8U5_9ZZZZ</name>
<dbReference type="InterPro" id="IPR038766">
    <property type="entry name" value="Membrane_comp_ABC_pdt"/>
</dbReference>
<dbReference type="PANTHER" id="PTHR30287:SF1">
    <property type="entry name" value="INNER MEMBRANE PROTEIN"/>
    <property type="match status" value="1"/>
</dbReference>
<dbReference type="EMBL" id="UINC01112807">
    <property type="protein sequence ID" value="SVC82003.1"/>
    <property type="molecule type" value="Genomic_DNA"/>
</dbReference>
<evidence type="ECO:0000313" key="1">
    <source>
        <dbReference type="EMBL" id="SVC82003.1"/>
    </source>
</evidence>
<proteinExistence type="predicted"/>
<sequence>MVVAVASMTAVDFFTDRVGRAVKAQASATLAADIVIQSPNPIDPAYLDEARALGLDTAEVLGFPSVVRSGPDNSLAMISAASSGYPLRGRLLVSDELFGTTRETRDIPAVGTAWAEPGLLARLGLNVGAKVKIGALNLNIARVLEYRPDQN</sequence>